<feature type="compositionally biased region" description="Basic and acidic residues" evidence="1">
    <location>
        <begin position="69"/>
        <end position="79"/>
    </location>
</feature>
<proteinExistence type="predicted"/>
<evidence type="ECO:0000313" key="3">
    <source>
        <dbReference type="Proteomes" id="UP001485459"/>
    </source>
</evidence>
<dbReference type="Proteomes" id="UP001485459">
    <property type="component" value="Chromosome"/>
</dbReference>
<evidence type="ECO:0000256" key="1">
    <source>
        <dbReference type="SAM" id="MobiDB-lite"/>
    </source>
</evidence>
<name>A0ABZ2YRV0_9BACT</name>
<keyword evidence="3" id="KW-1185">Reference proteome</keyword>
<dbReference type="RefSeq" id="WP_341836418.1">
    <property type="nucleotide sequence ID" value="NZ_CP149822.1"/>
</dbReference>
<organism evidence="2 3">
    <name type="scientific">Chitinophaga pollutisoli</name>
    <dbReference type="NCBI Taxonomy" id="3133966"/>
    <lineage>
        <taxon>Bacteria</taxon>
        <taxon>Pseudomonadati</taxon>
        <taxon>Bacteroidota</taxon>
        <taxon>Chitinophagia</taxon>
        <taxon>Chitinophagales</taxon>
        <taxon>Chitinophagaceae</taxon>
        <taxon>Chitinophaga</taxon>
    </lineage>
</organism>
<reference evidence="3" key="1">
    <citation type="submission" date="2024-03" db="EMBL/GenBank/DDBJ databases">
        <title>Chitinophaga horti sp. nov., isolated from garden soil.</title>
        <authorList>
            <person name="Lee D.S."/>
            <person name="Han D.M."/>
            <person name="Baek J.H."/>
            <person name="Choi D.G."/>
            <person name="Jeon J.H."/>
            <person name="Jeon C.O."/>
        </authorList>
    </citation>
    <scope>NUCLEOTIDE SEQUENCE [LARGE SCALE GENOMIC DNA]</scope>
    <source>
        <strain evidence="3">GPA1</strain>
    </source>
</reference>
<gene>
    <name evidence="2" type="ORF">WJU16_00770</name>
</gene>
<protein>
    <submittedName>
        <fullName evidence="2">Uncharacterized protein</fullName>
    </submittedName>
</protein>
<dbReference type="EMBL" id="CP149822">
    <property type="protein sequence ID" value="WZN41569.1"/>
    <property type="molecule type" value="Genomic_DNA"/>
</dbReference>
<feature type="region of interest" description="Disordered" evidence="1">
    <location>
        <begin position="1"/>
        <end position="98"/>
    </location>
</feature>
<sequence>MNWRRRSRQDGSARPFLSYRHSLHSRHPPPCGGEHGSGRASEASTELPAGRRRRQVADKMGSGGMRSDSGADRELPERRVKGRAHRRTPPPGQPDLFPAVRPIFLFSVKGTE</sequence>
<evidence type="ECO:0000313" key="2">
    <source>
        <dbReference type="EMBL" id="WZN41569.1"/>
    </source>
</evidence>
<accession>A0ABZ2YRV0</accession>